<dbReference type="Pfam" id="PF00817">
    <property type="entry name" value="IMS"/>
    <property type="match status" value="1"/>
</dbReference>
<dbReference type="InterPro" id="IPR050356">
    <property type="entry name" value="SulA_CellDiv_inhibitor"/>
</dbReference>
<keyword evidence="1" id="KW-0227">DNA damage</keyword>
<sequence length="507" mass="56458">MAIWLPRLAIDRWRHSENCAEGEGGDAGPLALVAETAHGPRLEAVNAAALARGVRAEMLLADARSVCPSLAVRVSDPEGDAAFLERLALWAQRWGPWSAVDAPDGLLVDVTAVAHLFGGERAMLDEAQAWLVSRGLAARLAIAPTCGAAWALAHCARRRPIMQAGEEALLDRLPVAGLRLNPDVLLVLRRLGLKRIGDLDSIGRDALQRRFRNRRDPSANPLIRLDQLLGRMAEPLLPVVQEEIPLAQRRLLEPIRHRELLDTVVADLAVDMAKLLEARGEGARRLEIGLWRVDGETAIRPLEFAAATRDPAHIARLFGAKLDDVDAGFGIELVRMRAPWCEVLALEQGDIEAVDAEGTSLAACIDRLTVRLGEGAVRRPVLHASHIPERAQRWRPPLEQKSSQEEFTFHERPLKLLDRPEEIAVLYAAPDGTPKRFSWRGAVHDIARVEGPERIAPEWWRERSTARLRDYYRIEDGEGRRYWIWRHGVFGDGRGGDPQWFLQGLFA</sequence>
<evidence type="ECO:0000313" key="5">
    <source>
        <dbReference type="Proteomes" id="UP001218362"/>
    </source>
</evidence>
<organism evidence="4 5">
    <name type="scientific">Candidatus Andeanibacterium colombiense</name>
    <dbReference type="NCBI Taxonomy" id="3121345"/>
    <lineage>
        <taxon>Bacteria</taxon>
        <taxon>Pseudomonadati</taxon>
        <taxon>Pseudomonadota</taxon>
        <taxon>Alphaproteobacteria</taxon>
        <taxon>Sphingomonadales</taxon>
        <taxon>Sphingomonadaceae</taxon>
        <taxon>Candidatus Andeanibacterium</taxon>
    </lineage>
</organism>
<dbReference type="InterPro" id="IPR043502">
    <property type="entry name" value="DNA/RNA_pol_sf"/>
</dbReference>
<dbReference type="InterPro" id="IPR045443">
    <property type="entry name" value="DUF6504"/>
</dbReference>
<protein>
    <submittedName>
        <fullName evidence="4">DNA polymerase Y family protein</fullName>
    </submittedName>
</protein>
<dbReference type="KEGG" id="acob:P0Y56_02395"/>
<name>A0AAJ6BPY1_9SPHN</name>
<feature type="domain" description="DUF6504" evidence="3">
    <location>
        <begin position="429"/>
        <end position="503"/>
    </location>
</feature>
<reference evidence="4" key="1">
    <citation type="submission" date="2023-03" db="EMBL/GenBank/DDBJ databases">
        <title>Andean soil-derived lignocellulolytic bacterial consortium as a source of novel taxa and putative plastic-active enzymes.</title>
        <authorList>
            <person name="Diaz-Garcia L."/>
            <person name="Chuvochina M."/>
            <person name="Feuerriegel G."/>
            <person name="Bunk B."/>
            <person name="Sproer C."/>
            <person name="Streit W.R."/>
            <person name="Rodriguez L.M."/>
            <person name="Overmann J."/>
            <person name="Jimenez D.J."/>
        </authorList>
    </citation>
    <scope>NUCLEOTIDE SEQUENCE</scope>
    <source>
        <strain evidence="4">MAG 26</strain>
    </source>
</reference>
<dbReference type="InterPro" id="IPR001126">
    <property type="entry name" value="UmuC"/>
</dbReference>
<dbReference type="SUPFAM" id="SSF56672">
    <property type="entry name" value="DNA/RNA polymerases"/>
    <property type="match status" value="1"/>
</dbReference>
<evidence type="ECO:0000313" key="4">
    <source>
        <dbReference type="EMBL" id="WEK47153.1"/>
    </source>
</evidence>
<evidence type="ECO:0000259" key="2">
    <source>
        <dbReference type="Pfam" id="PF00817"/>
    </source>
</evidence>
<dbReference type="GO" id="GO:0006281">
    <property type="term" value="P:DNA repair"/>
    <property type="evidence" value="ECO:0007669"/>
    <property type="project" value="InterPro"/>
</dbReference>
<dbReference type="Proteomes" id="UP001218362">
    <property type="component" value="Chromosome"/>
</dbReference>
<dbReference type="PANTHER" id="PTHR35369:SF2">
    <property type="entry name" value="BLR3025 PROTEIN"/>
    <property type="match status" value="1"/>
</dbReference>
<dbReference type="PANTHER" id="PTHR35369">
    <property type="entry name" value="BLR3025 PROTEIN-RELATED"/>
    <property type="match status" value="1"/>
</dbReference>
<evidence type="ECO:0000259" key="3">
    <source>
        <dbReference type="Pfam" id="PF20114"/>
    </source>
</evidence>
<accession>A0AAJ6BPY1</accession>
<dbReference type="AlphaFoldDB" id="A0AAJ6BPY1"/>
<proteinExistence type="predicted"/>
<dbReference type="Pfam" id="PF20114">
    <property type="entry name" value="DUF6504"/>
    <property type="match status" value="1"/>
</dbReference>
<evidence type="ECO:0000256" key="1">
    <source>
        <dbReference type="ARBA" id="ARBA00022763"/>
    </source>
</evidence>
<dbReference type="EMBL" id="CP119316">
    <property type="protein sequence ID" value="WEK47153.1"/>
    <property type="molecule type" value="Genomic_DNA"/>
</dbReference>
<gene>
    <name evidence="4" type="ORF">P0Y56_02395</name>
</gene>
<feature type="domain" description="UmuC" evidence="2">
    <location>
        <begin position="40"/>
        <end position="150"/>
    </location>
</feature>
<dbReference type="CDD" id="cd03468">
    <property type="entry name" value="PolY_like"/>
    <property type="match status" value="1"/>
</dbReference>